<dbReference type="InterPro" id="IPR008006">
    <property type="entry name" value="Peptidase_M26_N_dom"/>
</dbReference>
<proteinExistence type="predicted"/>
<dbReference type="GO" id="GO:0016020">
    <property type="term" value="C:membrane"/>
    <property type="evidence" value="ECO:0007669"/>
    <property type="project" value="InterPro"/>
</dbReference>
<protein>
    <submittedName>
        <fullName evidence="2">Unannotated protein</fullName>
    </submittedName>
</protein>
<organism evidence="2">
    <name type="scientific">freshwater metagenome</name>
    <dbReference type="NCBI Taxonomy" id="449393"/>
    <lineage>
        <taxon>unclassified sequences</taxon>
        <taxon>metagenomes</taxon>
        <taxon>ecological metagenomes</taxon>
    </lineage>
</organism>
<accession>A0A6J6JD30</accession>
<evidence type="ECO:0000259" key="1">
    <source>
        <dbReference type="Pfam" id="PF05342"/>
    </source>
</evidence>
<evidence type="ECO:0000313" key="2">
    <source>
        <dbReference type="EMBL" id="CAB4633899.1"/>
    </source>
</evidence>
<feature type="domain" description="Peptidase M26 N-terminal" evidence="1">
    <location>
        <begin position="32"/>
        <end position="125"/>
    </location>
</feature>
<gene>
    <name evidence="2" type="ORF">UFOPK2139_00405</name>
</gene>
<dbReference type="GO" id="GO:0004222">
    <property type="term" value="F:metalloendopeptidase activity"/>
    <property type="evidence" value="ECO:0007669"/>
    <property type="project" value="InterPro"/>
</dbReference>
<sequence>MKIRLIGLLFVFLTVIPDKSYAASPVIISDLNRITNNLAGLYALNADIDGTSHNTLGGFSGQLDGQGFRISNLTSAVFNELLNGAVIRNLNLVGVSVTGSSTEGIGALANRATGTINIDNIGISGEVTGTGITGGLIGAYRYSPTAGMPDDTTFVTLNRINLTDLEISGYGSSGGLFGVVDINVNKQSGITCSNACGGTNNADSINDSSMTGVVITNSEFRNLLVNALSQGSSGGIIGDFALRNNTETLVQSNVSYSGGGDIQTGANVTNNGKSLNSGNTIGLDLSDSIFDNITVENLGSSDSNFSGGLIGDLFVSSSAKSNSKVFAYTSSGDASYIGMGQVINSSSAYAINSGDISAINLSDVNVNDLTIRSSNSFAGLVVGNLVIEKTVETEALILLNGSTASSSGTVINEANATNTGNLGAIDSVNLISSRNQVFSSITPMEQNVGTLTVNQGTTTRASTDLYRNLVLSTFAGRNSGITSNQTINQGSNYLTRASNSTPSAVPTFMTAPTQILDGLSESVGFAVGKSDLNKLDIAFLAQVKGDKSAQIIGSKLFANQSLSTSLPVGNLFQLEINFESNKSLQMWVKSSDNLYVLLGNITFNKDGKAILPGIEFKKSGQYEFIFVNSDKTDLTQPELVNKVSRLTVYVN</sequence>
<reference evidence="2" key="1">
    <citation type="submission" date="2020-05" db="EMBL/GenBank/DDBJ databases">
        <authorList>
            <person name="Chiriac C."/>
            <person name="Salcher M."/>
            <person name="Ghai R."/>
            <person name="Kavagutti S V."/>
        </authorList>
    </citation>
    <scope>NUCLEOTIDE SEQUENCE</scope>
</reference>
<dbReference type="Gene3D" id="2.160.20.110">
    <property type="match status" value="1"/>
</dbReference>
<dbReference type="GO" id="GO:0008270">
    <property type="term" value="F:zinc ion binding"/>
    <property type="evidence" value="ECO:0007669"/>
    <property type="project" value="InterPro"/>
</dbReference>
<dbReference type="Pfam" id="PF05342">
    <property type="entry name" value="Peptidase_M26_N"/>
    <property type="match status" value="1"/>
</dbReference>
<dbReference type="AlphaFoldDB" id="A0A6J6JD30"/>
<dbReference type="EMBL" id="CAEZVR010000070">
    <property type="protein sequence ID" value="CAB4633899.1"/>
    <property type="molecule type" value="Genomic_DNA"/>
</dbReference>
<name>A0A6J6JD30_9ZZZZ</name>